<dbReference type="EMBL" id="SHNN01000002">
    <property type="protein sequence ID" value="MCX2981981.1"/>
    <property type="molecule type" value="Genomic_DNA"/>
</dbReference>
<comment type="caution">
    <text evidence="2">The sequence shown here is derived from an EMBL/GenBank/DDBJ whole genome shotgun (WGS) entry which is preliminary data.</text>
</comment>
<name>A0ABT3TI72_9GAMM</name>
<dbReference type="Proteomes" id="UP001143362">
    <property type="component" value="Unassembled WGS sequence"/>
</dbReference>
<organism evidence="2 3">
    <name type="scientific">Candidatus Litorirhabdus singularis</name>
    <dbReference type="NCBI Taxonomy" id="2518993"/>
    <lineage>
        <taxon>Bacteria</taxon>
        <taxon>Pseudomonadati</taxon>
        <taxon>Pseudomonadota</taxon>
        <taxon>Gammaproteobacteria</taxon>
        <taxon>Cellvibrionales</taxon>
        <taxon>Halieaceae</taxon>
        <taxon>Candidatus Litorirhabdus</taxon>
    </lineage>
</organism>
<feature type="region of interest" description="Disordered" evidence="1">
    <location>
        <begin position="85"/>
        <end position="112"/>
    </location>
</feature>
<evidence type="ECO:0000256" key="1">
    <source>
        <dbReference type="SAM" id="MobiDB-lite"/>
    </source>
</evidence>
<keyword evidence="3" id="KW-1185">Reference proteome</keyword>
<proteinExistence type="predicted"/>
<gene>
    <name evidence="2" type="ORF">EYC98_14050</name>
</gene>
<evidence type="ECO:0000313" key="2">
    <source>
        <dbReference type="EMBL" id="MCX2981981.1"/>
    </source>
</evidence>
<dbReference type="RefSeq" id="WP_279245976.1">
    <property type="nucleotide sequence ID" value="NZ_SHNN01000002.1"/>
</dbReference>
<reference evidence="2" key="1">
    <citation type="submission" date="2019-02" db="EMBL/GenBank/DDBJ databases">
        <authorList>
            <person name="Li S.-H."/>
        </authorList>
    </citation>
    <scope>NUCLEOTIDE SEQUENCE</scope>
    <source>
        <strain evidence="2">IMCC14734</strain>
    </source>
</reference>
<evidence type="ECO:0000313" key="3">
    <source>
        <dbReference type="Proteomes" id="UP001143362"/>
    </source>
</evidence>
<accession>A0ABT3TI72</accession>
<protein>
    <submittedName>
        <fullName evidence="2">Uncharacterized protein</fullName>
    </submittedName>
</protein>
<sequence>MSETFLVCNQLQQFWGKKKAWVDGSDRKRILCNKHEDEAVNLLVELSSKDIDLRGQVTPAELDDKGLPVVEPSAHRIVEVEIPVPESTPESVTTPVAETADDDARASEITAS</sequence>